<sequence>MSGDALEKYYREELEERLISHLAAVKGITLEDAMDGYYRSRLAEKIYEGLDAVQYLDYRVLVRILLNTEPELFAA</sequence>
<dbReference type="AlphaFoldDB" id="A0AA36Y655"/>
<dbReference type="GeneID" id="86940270"/>
<comment type="caution">
    <text evidence="1">The sequence shown here is derived from an EMBL/GenBank/DDBJ whole genome shotgun (WGS) entry which is preliminary data.</text>
</comment>
<reference evidence="1 2" key="1">
    <citation type="submission" date="2011-10" db="EMBL/GenBank/DDBJ databases">
        <title>The Genome Sequence of Lachnospiraceae bacterium ACC2.</title>
        <authorList>
            <consortium name="The Broad Institute Genome Sequencing Platform"/>
            <person name="Earl A."/>
            <person name="Ward D."/>
            <person name="Feldgarden M."/>
            <person name="Gevers D."/>
            <person name="Sizova M."/>
            <person name="Hazen A."/>
            <person name="Epstein S."/>
            <person name="Young S.K."/>
            <person name="Zeng Q."/>
            <person name="Gargeya S."/>
            <person name="Fitzgerald M."/>
            <person name="Haas B."/>
            <person name="Abouelleil A."/>
            <person name="Alvarado L."/>
            <person name="Arachchi H.M."/>
            <person name="Berlin A."/>
            <person name="Brown A."/>
            <person name="Chapman S.B."/>
            <person name="Chen Z."/>
            <person name="Dunbar C."/>
            <person name="Freedman E."/>
            <person name="Gearin G."/>
            <person name="Goldberg J."/>
            <person name="Griggs A."/>
            <person name="Gujja S."/>
            <person name="Heiman D."/>
            <person name="Howarth C."/>
            <person name="Larson L."/>
            <person name="Lui A."/>
            <person name="MacDonald P.J.P."/>
            <person name="Montmayeur A."/>
            <person name="Murphy C."/>
            <person name="Neiman D."/>
            <person name="Pearson M."/>
            <person name="Priest M."/>
            <person name="Roberts A."/>
            <person name="Saif S."/>
            <person name="Shea T."/>
            <person name="Shenoy N."/>
            <person name="Sisk P."/>
            <person name="Stolte C."/>
            <person name="Sykes S."/>
            <person name="Wortman J."/>
            <person name="Nusbaum C."/>
            <person name="Birren B."/>
        </authorList>
    </citation>
    <scope>NUCLEOTIDE SEQUENCE [LARGE SCALE GENOMIC DNA]</scope>
    <source>
        <strain evidence="1 2">ACC2</strain>
    </source>
</reference>
<dbReference type="EMBL" id="AGEL01000004">
    <property type="protein sequence ID" value="EHO17638.1"/>
    <property type="molecule type" value="Genomic_DNA"/>
</dbReference>
<keyword evidence="2" id="KW-1185">Reference proteome</keyword>
<protein>
    <submittedName>
        <fullName evidence="1">Uncharacterized protein</fullName>
    </submittedName>
</protein>
<dbReference type="Proteomes" id="UP000018466">
    <property type="component" value="Unassembled WGS sequence"/>
</dbReference>
<proteinExistence type="predicted"/>
<organism evidence="1 2">
    <name type="scientific">Stomatobaculum longum</name>
    <dbReference type="NCBI Taxonomy" id="796942"/>
    <lineage>
        <taxon>Bacteria</taxon>
        <taxon>Bacillati</taxon>
        <taxon>Bacillota</taxon>
        <taxon>Clostridia</taxon>
        <taxon>Lachnospirales</taxon>
        <taxon>Lachnospiraceae</taxon>
        <taxon>Stomatobaculum</taxon>
    </lineage>
</organism>
<name>A0AA36Y655_9FIRM</name>
<gene>
    <name evidence="1" type="ORF">HMPREF9623_00492</name>
</gene>
<evidence type="ECO:0000313" key="2">
    <source>
        <dbReference type="Proteomes" id="UP000018466"/>
    </source>
</evidence>
<evidence type="ECO:0000313" key="1">
    <source>
        <dbReference type="EMBL" id="EHO17638.1"/>
    </source>
</evidence>
<accession>A0AA36Y655</accession>
<dbReference type="RefSeq" id="WP_009532325.1">
    <property type="nucleotide sequence ID" value="NZ_JH590861.1"/>
</dbReference>